<name>A0A165VZP2_9AGAM</name>
<dbReference type="AlphaFoldDB" id="A0A165VZP2"/>
<dbReference type="OrthoDB" id="3246050at2759"/>
<keyword evidence="2" id="KW-1185">Reference proteome</keyword>
<dbReference type="InParanoid" id="A0A165VZP2"/>
<gene>
    <name evidence="1" type="ORF">NEOLEDRAFT_1173868</name>
</gene>
<dbReference type="EMBL" id="KV425551">
    <property type="protein sequence ID" value="KZT30441.1"/>
    <property type="molecule type" value="Genomic_DNA"/>
</dbReference>
<dbReference type="STRING" id="1314782.A0A165VZP2"/>
<accession>A0A165VZP2</accession>
<proteinExistence type="predicted"/>
<protein>
    <submittedName>
        <fullName evidence="1">Uncharacterized protein</fullName>
    </submittedName>
</protein>
<sequence>MSDLLFPSHTVTTSRVVNLSLDVALRTIQDFPEMIRLDARVVGFEASTTNPNLYLVKVKKDCLGFSFNTSHTIKFVMVVNGLDVAWGTGFGTTFATSWRAKWTEGKTEITETNTVKAFFLRLPFVTSDLRKSHDHFLDALAARLEG</sequence>
<reference evidence="1 2" key="1">
    <citation type="journal article" date="2016" name="Mol. Biol. Evol.">
        <title>Comparative Genomics of Early-Diverging Mushroom-Forming Fungi Provides Insights into the Origins of Lignocellulose Decay Capabilities.</title>
        <authorList>
            <person name="Nagy L.G."/>
            <person name="Riley R."/>
            <person name="Tritt A."/>
            <person name="Adam C."/>
            <person name="Daum C."/>
            <person name="Floudas D."/>
            <person name="Sun H."/>
            <person name="Yadav J.S."/>
            <person name="Pangilinan J."/>
            <person name="Larsson K.H."/>
            <person name="Matsuura K."/>
            <person name="Barry K."/>
            <person name="Labutti K."/>
            <person name="Kuo R."/>
            <person name="Ohm R.A."/>
            <person name="Bhattacharya S.S."/>
            <person name="Shirouzu T."/>
            <person name="Yoshinaga Y."/>
            <person name="Martin F.M."/>
            <person name="Grigoriev I.V."/>
            <person name="Hibbett D.S."/>
        </authorList>
    </citation>
    <scope>NUCLEOTIDE SEQUENCE [LARGE SCALE GENOMIC DNA]</scope>
    <source>
        <strain evidence="1 2">HHB14362 ss-1</strain>
    </source>
</reference>
<evidence type="ECO:0000313" key="1">
    <source>
        <dbReference type="EMBL" id="KZT30441.1"/>
    </source>
</evidence>
<dbReference type="Proteomes" id="UP000076761">
    <property type="component" value="Unassembled WGS sequence"/>
</dbReference>
<dbReference type="SUPFAM" id="SSF55961">
    <property type="entry name" value="Bet v1-like"/>
    <property type="match status" value="1"/>
</dbReference>
<organism evidence="1 2">
    <name type="scientific">Neolentinus lepideus HHB14362 ss-1</name>
    <dbReference type="NCBI Taxonomy" id="1314782"/>
    <lineage>
        <taxon>Eukaryota</taxon>
        <taxon>Fungi</taxon>
        <taxon>Dikarya</taxon>
        <taxon>Basidiomycota</taxon>
        <taxon>Agaricomycotina</taxon>
        <taxon>Agaricomycetes</taxon>
        <taxon>Gloeophyllales</taxon>
        <taxon>Gloeophyllaceae</taxon>
        <taxon>Neolentinus</taxon>
    </lineage>
</organism>
<evidence type="ECO:0000313" key="2">
    <source>
        <dbReference type="Proteomes" id="UP000076761"/>
    </source>
</evidence>